<evidence type="ECO:0000313" key="3">
    <source>
        <dbReference type="Proteomes" id="UP000824014"/>
    </source>
</evidence>
<comment type="caution">
    <text evidence="2">The sequence shown here is derived from an EMBL/GenBank/DDBJ whole genome shotgun (WGS) entry which is preliminary data.</text>
</comment>
<gene>
    <name evidence="2" type="ORF">H9816_05660</name>
</gene>
<protein>
    <submittedName>
        <fullName evidence="2">Alpha/beta hydrolase</fullName>
    </submittedName>
</protein>
<dbReference type="InterPro" id="IPR000073">
    <property type="entry name" value="AB_hydrolase_1"/>
</dbReference>
<dbReference type="InterPro" id="IPR029058">
    <property type="entry name" value="AB_hydrolase_fold"/>
</dbReference>
<dbReference type="AlphaFoldDB" id="A0A9D2IM88"/>
<dbReference type="Proteomes" id="UP000824014">
    <property type="component" value="Unassembled WGS sequence"/>
</dbReference>
<evidence type="ECO:0000259" key="1">
    <source>
        <dbReference type="Pfam" id="PF00561"/>
    </source>
</evidence>
<dbReference type="PRINTS" id="PR00111">
    <property type="entry name" value="ABHYDROLASE"/>
</dbReference>
<dbReference type="EMBL" id="DXCC01000017">
    <property type="protein sequence ID" value="HIZ15377.1"/>
    <property type="molecule type" value="Genomic_DNA"/>
</dbReference>
<dbReference type="InterPro" id="IPR050266">
    <property type="entry name" value="AB_hydrolase_sf"/>
</dbReference>
<dbReference type="PANTHER" id="PTHR43798">
    <property type="entry name" value="MONOACYLGLYCEROL LIPASE"/>
    <property type="match status" value="1"/>
</dbReference>
<dbReference type="Pfam" id="PF00561">
    <property type="entry name" value="Abhydrolase_1"/>
    <property type="match status" value="1"/>
</dbReference>
<reference evidence="2" key="2">
    <citation type="submission" date="2021-04" db="EMBL/GenBank/DDBJ databases">
        <authorList>
            <person name="Gilroy R."/>
        </authorList>
    </citation>
    <scope>NUCLEOTIDE SEQUENCE</scope>
    <source>
        <strain evidence="2">ChiHjej11B10-19426</strain>
    </source>
</reference>
<proteinExistence type="predicted"/>
<name>A0A9D2IM88_9BACT</name>
<accession>A0A9D2IM88</accession>
<reference evidence="2" key="1">
    <citation type="journal article" date="2021" name="PeerJ">
        <title>Extensive microbial diversity within the chicken gut microbiome revealed by metagenomics and culture.</title>
        <authorList>
            <person name="Gilroy R."/>
            <person name="Ravi A."/>
            <person name="Getino M."/>
            <person name="Pursley I."/>
            <person name="Horton D.L."/>
            <person name="Alikhan N.F."/>
            <person name="Baker D."/>
            <person name="Gharbi K."/>
            <person name="Hall N."/>
            <person name="Watson M."/>
            <person name="Adriaenssens E.M."/>
            <person name="Foster-Nyarko E."/>
            <person name="Jarju S."/>
            <person name="Secka A."/>
            <person name="Antonio M."/>
            <person name="Oren A."/>
            <person name="Chaudhuri R.R."/>
            <person name="La Ragione R."/>
            <person name="Hildebrand F."/>
            <person name="Pallen M.J."/>
        </authorList>
    </citation>
    <scope>NUCLEOTIDE SEQUENCE</scope>
    <source>
        <strain evidence="2">ChiHjej11B10-19426</strain>
    </source>
</reference>
<dbReference type="GO" id="GO:0016787">
    <property type="term" value="F:hydrolase activity"/>
    <property type="evidence" value="ECO:0007669"/>
    <property type="project" value="UniProtKB-KW"/>
</dbReference>
<dbReference type="SUPFAM" id="SSF53474">
    <property type="entry name" value="alpha/beta-Hydrolases"/>
    <property type="match status" value="1"/>
</dbReference>
<feature type="domain" description="AB hydrolase-1" evidence="1">
    <location>
        <begin position="18"/>
        <end position="246"/>
    </location>
</feature>
<dbReference type="Gene3D" id="3.40.50.1820">
    <property type="entry name" value="alpha/beta hydrolase"/>
    <property type="match status" value="1"/>
</dbReference>
<evidence type="ECO:0000313" key="2">
    <source>
        <dbReference type="EMBL" id="HIZ15377.1"/>
    </source>
</evidence>
<sequence length="272" mass="30204">MAGDCAIRVSDTRRGDRTVVLLHGYLESLDVWDEFTALLAPSLRVVALDLPGHGVSEIKGEIHTMEFLADTVHAALDTLGIERAILVGHSMGGYVALEFLRKYADRMAGLVLLHSTPNADSEKKREDRLREIALIQGGKKELIAKSFPHVGFAPQNRFRLTRYIQELSEQIAMTEDEGIMAILRGLRERRDLNETMRTSSVPQLIILGRHDEYITPEVAEALVAAQPQAQVVWLENSGHMGFIEEPQLTADAILAFADRCFPPQPEAPSDKA</sequence>
<organism evidence="2 3">
    <name type="scientific">Candidatus Tidjanibacter faecipullorum</name>
    <dbReference type="NCBI Taxonomy" id="2838766"/>
    <lineage>
        <taxon>Bacteria</taxon>
        <taxon>Pseudomonadati</taxon>
        <taxon>Bacteroidota</taxon>
        <taxon>Bacteroidia</taxon>
        <taxon>Bacteroidales</taxon>
        <taxon>Rikenellaceae</taxon>
        <taxon>Tidjanibacter</taxon>
    </lineage>
</organism>
<keyword evidence="2" id="KW-0378">Hydrolase</keyword>